<keyword evidence="5 11" id="KW-0863">Zinc-finger</keyword>
<dbReference type="AlphaFoldDB" id="A0A1Q3F374"/>
<evidence type="ECO:0000256" key="1">
    <source>
        <dbReference type="ARBA" id="ARBA00004123"/>
    </source>
</evidence>
<keyword evidence="9" id="KW-0804">Transcription</keyword>
<keyword evidence="8" id="KW-0238">DNA-binding</keyword>
<evidence type="ECO:0000256" key="3">
    <source>
        <dbReference type="ARBA" id="ARBA00022723"/>
    </source>
</evidence>
<evidence type="ECO:0000313" key="13">
    <source>
        <dbReference type="EMBL" id="JAV21948.1"/>
    </source>
</evidence>
<evidence type="ECO:0000256" key="6">
    <source>
        <dbReference type="ARBA" id="ARBA00022833"/>
    </source>
</evidence>
<dbReference type="Pfam" id="PF00096">
    <property type="entry name" value="zf-C2H2"/>
    <property type="match status" value="4"/>
</dbReference>
<dbReference type="EMBL" id="GFDL01013097">
    <property type="protein sequence ID" value="JAV21948.1"/>
    <property type="molecule type" value="Transcribed_RNA"/>
</dbReference>
<dbReference type="SMART" id="SM00355">
    <property type="entry name" value="ZnF_C2H2"/>
    <property type="match status" value="12"/>
</dbReference>
<dbReference type="PROSITE" id="PS50157">
    <property type="entry name" value="ZINC_FINGER_C2H2_2"/>
    <property type="match status" value="6"/>
</dbReference>
<evidence type="ECO:0000256" key="9">
    <source>
        <dbReference type="ARBA" id="ARBA00023163"/>
    </source>
</evidence>
<dbReference type="FunFam" id="3.30.160.60:FF:000446">
    <property type="entry name" value="Zinc finger protein"/>
    <property type="match status" value="1"/>
</dbReference>
<dbReference type="InterPro" id="IPR036236">
    <property type="entry name" value="Znf_C2H2_sf"/>
</dbReference>
<feature type="domain" description="C2H2-type" evidence="12">
    <location>
        <begin position="505"/>
        <end position="532"/>
    </location>
</feature>
<feature type="domain" description="C2H2-type" evidence="12">
    <location>
        <begin position="532"/>
        <end position="559"/>
    </location>
</feature>
<evidence type="ECO:0000256" key="7">
    <source>
        <dbReference type="ARBA" id="ARBA00023015"/>
    </source>
</evidence>
<keyword evidence="6" id="KW-0862">Zinc</keyword>
<evidence type="ECO:0000259" key="12">
    <source>
        <dbReference type="PROSITE" id="PS50157"/>
    </source>
</evidence>
<keyword evidence="3" id="KW-0479">Metal-binding</keyword>
<dbReference type="GO" id="GO:0005634">
    <property type="term" value="C:nucleus"/>
    <property type="evidence" value="ECO:0007669"/>
    <property type="project" value="UniProtKB-SubCell"/>
</dbReference>
<evidence type="ECO:0000256" key="8">
    <source>
        <dbReference type="ARBA" id="ARBA00023125"/>
    </source>
</evidence>
<dbReference type="PANTHER" id="PTHR47772:SF11">
    <property type="entry name" value="C2H2-TYPE DOMAIN-CONTAINING PROTEIN"/>
    <property type="match status" value="1"/>
</dbReference>
<reference evidence="13" key="1">
    <citation type="submission" date="2017-01" db="EMBL/GenBank/DDBJ databases">
        <title>A deep insight into the sialotranscriptome of adult male and female Cluex tarsalis mosquitoes.</title>
        <authorList>
            <person name="Ribeiro J.M."/>
            <person name="Moreira F."/>
            <person name="Bernard K.A."/>
            <person name="Calvo E."/>
        </authorList>
    </citation>
    <scope>NUCLEOTIDE SEQUENCE</scope>
    <source>
        <strain evidence="13">Kern County</strain>
        <tissue evidence="13">Salivary glands</tissue>
    </source>
</reference>
<accession>A0A1Q3F374</accession>
<feature type="domain" description="C2H2-type" evidence="12">
    <location>
        <begin position="560"/>
        <end position="587"/>
    </location>
</feature>
<dbReference type="FunFam" id="3.30.160.60:FF:000075">
    <property type="entry name" value="Putative zinc finger protein 536"/>
    <property type="match status" value="1"/>
</dbReference>
<dbReference type="GO" id="GO:0008270">
    <property type="term" value="F:zinc ion binding"/>
    <property type="evidence" value="ECO:0007669"/>
    <property type="project" value="UniProtKB-KW"/>
</dbReference>
<name>A0A1Q3F374_CULTA</name>
<dbReference type="Gene3D" id="3.30.160.60">
    <property type="entry name" value="Classic Zinc Finger"/>
    <property type="match status" value="5"/>
</dbReference>
<dbReference type="Pfam" id="PF12874">
    <property type="entry name" value="zf-met"/>
    <property type="match status" value="1"/>
</dbReference>
<evidence type="ECO:0000256" key="10">
    <source>
        <dbReference type="ARBA" id="ARBA00023242"/>
    </source>
</evidence>
<comment type="subcellular location">
    <subcellularLocation>
        <location evidence="1">Nucleus</location>
    </subcellularLocation>
</comment>
<dbReference type="PANTHER" id="PTHR47772">
    <property type="entry name" value="ZINC FINGER PROTEIN 200"/>
    <property type="match status" value="1"/>
</dbReference>
<dbReference type="InterPro" id="IPR013087">
    <property type="entry name" value="Znf_C2H2_type"/>
</dbReference>
<keyword evidence="10" id="KW-0539">Nucleus</keyword>
<protein>
    <submittedName>
        <fullName evidence="13">Putative c2h2-type zn-finger protein</fullName>
    </submittedName>
</protein>
<evidence type="ECO:0000256" key="11">
    <source>
        <dbReference type="PROSITE-ProRule" id="PRU00042"/>
    </source>
</evidence>
<dbReference type="PROSITE" id="PS00028">
    <property type="entry name" value="ZINC_FINGER_C2H2_1"/>
    <property type="match status" value="7"/>
</dbReference>
<dbReference type="SUPFAM" id="SSF57667">
    <property type="entry name" value="beta-beta-alpha zinc fingers"/>
    <property type="match status" value="5"/>
</dbReference>
<evidence type="ECO:0000256" key="4">
    <source>
        <dbReference type="ARBA" id="ARBA00022737"/>
    </source>
</evidence>
<feature type="domain" description="C2H2-type" evidence="12">
    <location>
        <begin position="449"/>
        <end position="476"/>
    </location>
</feature>
<sequence>MKTRRKILSDLKPEVKLVERPMIYSETVFRCRRCQEQCGSQAELDEHMTRYCFESDDESVGLIEEQNPPQLVEFVENPADDNDEFLKGDRMQSRIFPKNFTFCCQRCNSLFKDLKSLQDHKEKCTAPMRLQKPERGETNEQGVLVFSCKLCTCSYNTARLLQFHMNKHYDTPEWVCRKGCNRTFYFPSNRSNHEKNCYGGNAVTARLPVPEPKKRRRVATDTKPRKRKFDYPPGFVWRCSGCKAQFSGLGVLNKHKQSCEAFNASKDSCKNEAIEPDESGMYRCSLCTNSSYKSAILYSFHMNRHYDERKFACRAREGCSRAFFNSALRNLHEKDCQKESGYICTVCGDQLKSRDTLRTHMQAHGKDKYECMICSKKFKNRNNYKDHWMRHFTGADPVASAESHLANVENLPRDIVCELCQKGLPSHGIYARHRRYCNQPETPPPMNRLQCQECQKSFVSQERFQEHQNRHLGIRSVACRMEGCTATFYNVYARKTHELNCGQQWVCSECGLVFQHKNTLHYHMETHSENPPTCEVCNKRFSSRKTLAVHAVTHTKEKNYACPLCDRRFTQNSSVKTHLKTHSEEEKLGLDPNVHVFYAKDAGKNTKINISSND</sequence>
<dbReference type="GO" id="GO:0003677">
    <property type="term" value="F:DNA binding"/>
    <property type="evidence" value="ECO:0007669"/>
    <property type="project" value="UniProtKB-KW"/>
</dbReference>
<keyword evidence="7" id="KW-0805">Transcription regulation</keyword>
<feature type="domain" description="C2H2-type" evidence="12">
    <location>
        <begin position="369"/>
        <end position="397"/>
    </location>
</feature>
<evidence type="ECO:0000256" key="5">
    <source>
        <dbReference type="ARBA" id="ARBA00022771"/>
    </source>
</evidence>
<keyword evidence="4" id="KW-0677">Repeat</keyword>
<proteinExistence type="inferred from homology"/>
<dbReference type="InterPro" id="IPR050636">
    <property type="entry name" value="C2H2-ZF_domain-containing"/>
</dbReference>
<comment type="similarity">
    <text evidence="2">Belongs to the krueppel C2H2-type zinc-finger protein family.</text>
</comment>
<feature type="domain" description="C2H2-type" evidence="12">
    <location>
        <begin position="342"/>
        <end position="369"/>
    </location>
</feature>
<evidence type="ECO:0000256" key="2">
    <source>
        <dbReference type="ARBA" id="ARBA00006991"/>
    </source>
</evidence>
<organism evidence="13">
    <name type="scientific">Culex tarsalis</name>
    <name type="common">Encephalitis mosquito</name>
    <dbReference type="NCBI Taxonomy" id="7177"/>
    <lineage>
        <taxon>Eukaryota</taxon>
        <taxon>Metazoa</taxon>
        <taxon>Ecdysozoa</taxon>
        <taxon>Arthropoda</taxon>
        <taxon>Hexapoda</taxon>
        <taxon>Insecta</taxon>
        <taxon>Pterygota</taxon>
        <taxon>Neoptera</taxon>
        <taxon>Endopterygota</taxon>
        <taxon>Diptera</taxon>
        <taxon>Nematocera</taxon>
        <taxon>Culicoidea</taxon>
        <taxon>Culicidae</taxon>
        <taxon>Culicinae</taxon>
        <taxon>Culicini</taxon>
        <taxon>Culex</taxon>
        <taxon>Culex</taxon>
    </lineage>
</organism>